<dbReference type="EMBL" id="CP014352">
    <property type="protein sequence ID" value="AMS04118.1"/>
    <property type="molecule type" value="Genomic_DNA"/>
</dbReference>
<dbReference type="AlphaFoldDB" id="A0AAC8YC75"/>
<keyword evidence="1" id="KW-1133">Transmembrane helix</keyword>
<reference evidence="2 3" key="1">
    <citation type="submission" date="2016-02" db="EMBL/GenBank/DDBJ databases">
        <title>Complete Genome Sequence of Propionibacterium acidipropionici ATCC 55737.</title>
        <authorList>
            <person name="Luna Flores C.H."/>
            <person name="Nielsen L.K."/>
            <person name="Marcellin E."/>
        </authorList>
    </citation>
    <scope>NUCLEOTIDE SEQUENCE [LARGE SCALE GENOMIC DNA]</scope>
    <source>
        <strain evidence="2 3">ATCC 55737</strain>
    </source>
</reference>
<dbReference type="RefSeq" id="WP_062818711.1">
    <property type="nucleotide sequence ID" value="NZ_CP014352.1"/>
</dbReference>
<keyword evidence="1" id="KW-0812">Transmembrane</keyword>
<feature type="transmembrane region" description="Helical" evidence="1">
    <location>
        <begin position="39"/>
        <end position="59"/>
    </location>
</feature>
<evidence type="ECO:0000313" key="3">
    <source>
        <dbReference type="Proteomes" id="UP000075221"/>
    </source>
</evidence>
<name>A0AAC8YC75_9ACTN</name>
<evidence type="ECO:0000313" key="2">
    <source>
        <dbReference type="EMBL" id="AMS04118.1"/>
    </source>
</evidence>
<dbReference type="Proteomes" id="UP000075221">
    <property type="component" value="Chromosome"/>
</dbReference>
<evidence type="ECO:0000256" key="1">
    <source>
        <dbReference type="SAM" id="Phobius"/>
    </source>
</evidence>
<feature type="transmembrane region" description="Helical" evidence="1">
    <location>
        <begin position="12"/>
        <end position="32"/>
    </location>
</feature>
<sequence length="78" mass="8086">MDLFSFTNSLASTATGTLKLLITLAVTAYVVVKCLKAGLGFGAILIGAVTAGFVFWLTMNNGLQTIGQMINNTIKSAG</sequence>
<proteinExistence type="predicted"/>
<protein>
    <submittedName>
        <fullName evidence="2">Uncharacterized protein</fullName>
    </submittedName>
</protein>
<organism evidence="2 3">
    <name type="scientific">Acidipropionibacterium acidipropionici</name>
    <dbReference type="NCBI Taxonomy" id="1748"/>
    <lineage>
        <taxon>Bacteria</taxon>
        <taxon>Bacillati</taxon>
        <taxon>Actinomycetota</taxon>
        <taxon>Actinomycetes</taxon>
        <taxon>Propionibacteriales</taxon>
        <taxon>Propionibacteriaceae</taxon>
        <taxon>Acidipropionibacterium</taxon>
    </lineage>
</organism>
<keyword evidence="1" id="KW-0472">Membrane</keyword>
<accession>A0AAC8YC75</accession>
<gene>
    <name evidence="2" type="ORF">AXH35_00095</name>
</gene>